<name>A0A248UAF2_9HYPH</name>
<dbReference type="AlphaFoldDB" id="A0A248UAF2"/>
<proteinExistence type="predicted"/>
<sequence length="37" mass="4332">MRWLWLEKLNRAAMVLIGISVSLSHRSASASRKLMRY</sequence>
<protein>
    <submittedName>
        <fullName evidence="1">Uncharacterized protein</fullName>
    </submittedName>
</protein>
<dbReference type="KEGG" id="och:CES85_4170"/>
<accession>A0A248UAF2</accession>
<dbReference type="EMBL" id="CP022603">
    <property type="protein sequence ID" value="ASV83391.1"/>
    <property type="molecule type" value="Genomic_DNA"/>
</dbReference>
<organism evidence="1 2">
    <name type="scientific">Ochrobactrum quorumnocens</name>
    <dbReference type="NCBI Taxonomy" id="271865"/>
    <lineage>
        <taxon>Bacteria</taxon>
        <taxon>Pseudomonadati</taxon>
        <taxon>Pseudomonadota</taxon>
        <taxon>Alphaproteobacteria</taxon>
        <taxon>Hyphomicrobiales</taxon>
        <taxon>Brucellaceae</taxon>
        <taxon>Brucella/Ochrobactrum group</taxon>
        <taxon>Ochrobactrum</taxon>
    </lineage>
</organism>
<evidence type="ECO:0000313" key="1">
    <source>
        <dbReference type="EMBL" id="ASV83391.1"/>
    </source>
</evidence>
<reference evidence="1 2" key="1">
    <citation type="submission" date="2017-07" db="EMBL/GenBank/DDBJ databases">
        <title>Phylogenetic study on the rhizospheric bacterium Ochrobactrum sp. A44.</title>
        <authorList>
            <person name="Krzyzanowska D.M."/>
            <person name="Ossowicki A."/>
            <person name="Rajewska M."/>
            <person name="Maciag T."/>
            <person name="Kaczynski Z."/>
            <person name="Czerwicka M."/>
            <person name="Jafra S."/>
        </authorList>
    </citation>
    <scope>NUCLEOTIDE SEQUENCE [LARGE SCALE GENOMIC DNA]</scope>
    <source>
        <strain evidence="1 2">A44</strain>
    </source>
</reference>
<dbReference type="Proteomes" id="UP000215256">
    <property type="component" value="Chromosome 2"/>
</dbReference>
<evidence type="ECO:0000313" key="2">
    <source>
        <dbReference type="Proteomes" id="UP000215256"/>
    </source>
</evidence>
<gene>
    <name evidence="1" type="ORF">CES85_4170</name>
</gene>